<dbReference type="FunFam" id="2.60.40.10:FF:000031">
    <property type="entry name" value="Myosin-binding protein C, slow type"/>
    <property type="match status" value="1"/>
</dbReference>
<dbReference type="PROSITE" id="PS50853">
    <property type="entry name" value="FN3"/>
    <property type="match status" value="10"/>
</dbReference>
<dbReference type="InterPro" id="IPR007110">
    <property type="entry name" value="Ig-like_dom"/>
</dbReference>
<dbReference type="PROSITE" id="PS50835">
    <property type="entry name" value="IG_LIKE"/>
    <property type="match status" value="2"/>
</dbReference>
<feature type="domain" description="Ig-like" evidence="3">
    <location>
        <begin position="175"/>
        <end position="263"/>
    </location>
</feature>
<feature type="domain" description="Fibronectin type-III" evidence="4">
    <location>
        <begin position="869"/>
        <end position="953"/>
    </location>
</feature>
<feature type="domain" description="Ig-like" evidence="3">
    <location>
        <begin position="570"/>
        <end position="643"/>
    </location>
</feature>
<dbReference type="CDD" id="cd05748">
    <property type="entry name" value="Ig_Titin_like"/>
    <property type="match status" value="1"/>
</dbReference>
<reference evidence="5" key="1">
    <citation type="submission" date="2025-08" db="UniProtKB">
        <authorList>
            <consortium name="Ensembl"/>
        </authorList>
    </citation>
    <scope>IDENTIFICATION</scope>
</reference>
<dbReference type="InterPro" id="IPR003599">
    <property type="entry name" value="Ig_sub"/>
</dbReference>
<dbReference type="SUPFAM" id="SSF49265">
    <property type="entry name" value="Fibronectin type III"/>
    <property type="match status" value="6"/>
</dbReference>
<dbReference type="FunFam" id="2.60.40.10:FF:000003">
    <property type="entry name" value="Titin isoform E"/>
    <property type="match status" value="2"/>
</dbReference>
<proteinExistence type="predicted"/>
<dbReference type="FunFam" id="2.60.40.10:FF:000002">
    <property type="entry name" value="Titin a"/>
    <property type="match status" value="1"/>
</dbReference>
<dbReference type="InterPro" id="IPR013783">
    <property type="entry name" value="Ig-like_fold"/>
</dbReference>
<dbReference type="Proteomes" id="UP000261520">
    <property type="component" value="Unplaced"/>
</dbReference>
<sequence>MPLVDGGSKIKNYVIDKRESTRKAYANVSVKCTKTTFKVENLIEGAMYYFRVSAENEFGVGQSVETKTASKAAEVPLPVGKIYLTDVTKVSATLAWEKPEHDGGSRIGGYLIEMLPKGTDKWGVAANVKTCEGTVKGLTAGTEYMFRIITYNDKGKSEPKALAAPVIAADMTMEPSIKLQFNSYTVLSGKDLKLEFPVIGRPKPRVTWTKDGQPLKVTSRVNVVNTESSTSISITEACKDDLGKYSITATNSAGTATEEVSVIILDKPGPPKGPVKVVEVSNTFVHLAWEPPEYTGGCQVKNYIVEKRDTTTQTWQSVTAQLARTAYKVTKLKTGAEYQFRIIAENRYGKGAPLDSKSIVVQYPYKPPGPPGTPYIKSATKEMMIVEWNEPVNDGGSPVIGYHLESKERSSILWNKLNKTLIADTQFKICNLEEGIGYEFRVYAENIVGIGRCSKVSESFVARDPCDPPSAPEAITISKNLIKIQWTKPQYDGGSKVTGYIVERKDLSSPDGHWVRANFTNIADTEYTVTGLAEGEQYDFRVIARNAAGVFSEPSDSSGPITATDEIEPPRASMDPKYKDVIVVNAGENLVLDADVYGKPFPEISWHKEGKEMDKALRIEVKLALKRASMTIKDVTKLDSGNYDLVLKNLGGTKNFPIVVKVLDKPGAPAGPMKVTGVMSDHCTLAWAQPTLDGGAPITHYTLEKRETSRLSWTVVAPKIDGLFYKVKNLLPSEEYIFRVRGVNKYGVGDFLESEPIVARNPYKPPSAPGTPEASEITKDSMLLSWSAPENTGGAEIQGYHLEKRDKDSVRWTKCNREKLLETSFRVTGLMTDHFYEYRVAAENEAGMGDMSELSLLYRACNALTPPGPPHHPKVIDYSKTSVSLSWGKPSFDGGAYVKEWSMCTPPTGIQATKLTITDLKEGGEYQFRVCAINSEGVGEAANVHGTVVTSSRAEAPEMELDAELRKVVSVRAGGTLRLFVTIRGRPEPTVKWEKVEGTLTDRSAIDTTSSYTMLVIDNVNRFDSGKVCAVNEYGEGQKAETKEIKISEVPLPPNKVTVVDQTKTSVSLAWEKPAHDGGSKVMCYNVEFKPKSGDKWGTACTVKVPEAKVANLTPNEAYLFRVVAINEKGKSEPKDLGLPVIAKDIDIEPSVNLLFTAYSVKAKDDLTIEVPVRGRPKPVISWKKDGLPLKQTSSVTVLNTTSITLGWSKPEWDGGSEVISYMVEKRVGEDEDWIMVTSKGEVKTTEYTVHDLKPDTDYFFRVSAVNCAGRGEPLELTEPVQAKDILGKSLWIYLTPL</sequence>
<dbReference type="InterPro" id="IPR003961">
    <property type="entry name" value="FN3_dom"/>
</dbReference>
<dbReference type="FunFam" id="2.60.40.10:FF:000112">
    <property type="entry name" value="Titin a"/>
    <property type="match status" value="2"/>
</dbReference>
<evidence type="ECO:0000256" key="1">
    <source>
        <dbReference type="ARBA" id="ARBA00022737"/>
    </source>
</evidence>
<dbReference type="Ensembl" id="ENSPMGT00000015407.1">
    <property type="protein sequence ID" value="ENSPMGP00000014440.1"/>
    <property type="gene ID" value="ENSPMGG00000011667.1"/>
</dbReference>
<evidence type="ECO:0000259" key="3">
    <source>
        <dbReference type="PROSITE" id="PS50835"/>
    </source>
</evidence>
<dbReference type="PANTHER" id="PTHR14340:SF13">
    <property type="entry name" value="TITIN"/>
    <property type="match status" value="1"/>
</dbReference>
<dbReference type="Pfam" id="PF00041">
    <property type="entry name" value="fn3"/>
    <property type="match status" value="9"/>
</dbReference>
<dbReference type="PANTHER" id="PTHR14340">
    <property type="entry name" value="MICROFIBRIL-ASSOCIATED GLYCOPROTEIN 3"/>
    <property type="match status" value="1"/>
</dbReference>
<feature type="domain" description="Fibronectin type-III" evidence="4">
    <location>
        <begin position="768"/>
        <end position="868"/>
    </location>
</feature>
<feature type="domain" description="Fibronectin type-III" evidence="4">
    <location>
        <begin position="370"/>
        <end position="465"/>
    </location>
</feature>
<feature type="domain" description="Fibronectin type-III" evidence="4">
    <location>
        <begin position="1188"/>
        <end position="1286"/>
    </location>
</feature>
<feature type="domain" description="Fibronectin type-III" evidence="4">
    <location>
        <begin position="78"/>
        <end position="175"/>
    </location>
</feature>
<keyword evidence="2" id="KW-0393">Immunoglobulin domain</keyword>
<feature type="domain" description="Fibronectin type-III" evidence="4">
    <location>
        <begin position="1"/>
        <end position="75"/>
    </location>
</feature>
<feature type="domain" description="Fibronectin type-III" evidence="4">
    <location>
        <begin position="468"/>
        <end position="567"/>
    </location>
</feature>
<evidence type="ECO:0000313" key="5">
    <source>
        <dbReference type="Ensembl" id="ENSPMGP00000014440.1"/>
    </source>
</evidence>
<dbReference type="SMART" id="SM00408">
    <property type="entry name" value="IGc2"/>
    <property type="match status" value="2"/>
</dbReference>
<dbReference type="Gene3D" id="2.60.40.10">
    <property type="entry name" value="Immunoglobulins"/>
    <property type="match status" value="13"/>
</dbReference>
<feature type="domain" description="Fibronectin type-III" evidence="4">
    <location>
        <begin position="1053"/>
        <end position="1146"/>
    </location>
</feature>
<evidence type="ECO:0000313" key="6">
    <source>
        <dbReference type="Proteomes" id="UP000261520"/>
    </source>
</evidence>
<dbReference type="SUPFAM" id="SSF48726">
    <property type="entry name" value="Immunoglobulin"/>
    <property type="match status" value="4"/>
</dbReference>
<evidence type="ECO:0000259" key="4">
    <source>
        <dbReference type="PROSITE" id="PS50853"/>
    </source>
</evidence>
<dbReference type="InterPro" id="IPR013098">
    <property type="entry name" value="Ig_I-set"/>
</dbReference>
<reference evidence="5" key="2">
    <citation type="submission" date="2025-09" db="UniProtKB">
        <authorList>
            <consortium name="Ensembl"/>
        </authorList>
    </citation>
    <scope>IDENTIFICATION</scope>
</reference>
<organism evidence="5 6">
    <name type="scientific">Periophthalmus magnuspinnatus</name>
    <dbReference type="NCBI Taxonomy" id="409849"/>
    <lineage>
        <taxon>Eukaryota</taxon>
        <taxon>Metazoa</taxon>
        <taxon>Chordata</taxon>
        <taxon>Craniata</taxon>
        <taxon>Vertebrata</taxon>
        <taxon>Euteleostomi</taxon>
        <taxon>Actinopterygii</taxon>
        <taxon>Neopterygii</taxon>
        <taxon>Teleostei</taxon>
        <taxon>Neoteleostei</taxon>
        <taxon>Acanthomorphata</taxon>
        <taxon>Gobiaria</taxon>
        <taxon>Gobiiformes</taxon>
        <taxon>Gobioidei</taxon>
        <taxon>Gobiidae</taxon>
        <taxon>Oxudercinae</taxon>
        <taxon>Periophthalmus</taxon>
    </lineage>
</organism>
<dbReference type="InterPro" id="IPR003598">
    <property type="entry name" value="Ig_sub2"/>
</dbReference>
<evidence type="ECO:0008006" key="7">
    <source>
        <dbReference type="Google" id="ProtNLM"/>
    </source>
</evidence>
<dbReference type="Pfam" id="PF07679">
    <property type="entry name" value="I-set"/>
    <property type="match status" value="3"/>
</dbReference>
<dbReference type="InterPro" id="IPR036179">
    <property type="entry name" value="Ig-like_dom_sf"/>
</dbReference>
<dbReference type="CDD" id="cd00063">
    <property type="entry name" value="FN3"/>
    <property type="match status" value="10"/>
</dbReference>
<accession>A0A3B4ACL1</accession>
<name>A0A3B4ACL1_9GOBI</name>
<keyword evidence="6" id="KW-1185">Reference proteome</keyword>
<feature type="domain" description="Fibronectin type-III" evidence="4">
    <location>
        <begin position="668"/>
        <end position="762"/>
    </location>
</feature>
<dbReference type="SMART" id="SM00409">
    <property type="entry name" value="IG"/>
    <property type="match status" value="4"/>
</dbReference>
<evidence type="ECO:0000256" key="2">
    <source>
        <dbReference type="ARBA" id="ARBA00023319"/>
    </source>
</evidence>
<dbReference type="FunFam" id="2.60.40.10:FF:000011">
    <property type="entry name" value="Titin b"/>
    <property type="match status" value="1"/>
</dbReference>
<dbReference type="FunFam" id="2.60.40.10:FF:000034">
    <property type="entry name" value="Titin isoform A"/>
    <property type="match status" value="2"/>
</dbReference>
<dbReference type="FunFam" id="2.60.40.10:FF:000135">
    <property type="entry name" value="Titin a"/>
    <property type="match status" value="1"/>
</dbReference>
<feature type="domain" description="Fibronectin type-III" evidence="4">
    <location>
        <begin position="270"/>
        <end position="364"/>
    </location>
</feature>
<keyword evidence="1" id="KW-0677">Repeat</keyword>
<dbReference type="InterPro" id="IPR036116">
    <property type="entry name" value="FN3_sf"/>
</dbReference>
<dbReference type="SMART" id="SM00060">
    <property type="entry name" value="FN3"/>
    <property type="match status" value="10"/>
</dbReference>
<dbReference type="PRINTS" id="PR00014">
    <property type="entry name" value="FNTYPEIII"/>
</dbReference>
<protein>
    <recommendedName>
        <fullName evidence="7">Titin</fullName>
    </recommendedName>
</protein>